<protein>
    <submittedName>
        <fullName evidence="2">3-methyl-2-oxobutanoate hydroxymethyltransferase</fullName>
        <ecNumber evidence="2">2.1.2.11</ecNumber>
    </submittedName>
</protein>
<sequence length="84" mass="8140">VDLHPGYGDQPGDALAGAGQADDGAGAQGPQAGGADRAADRDADRLHHADGATARPALRPPAGRRQPGAGDLRPAIDGAGNAGN</sequence>
<keyword evidence="2" id="KW-0489">Methyltransferase</keyword>
<dbReference type="GO" id="GO:0008168">
    <property type="term" value="F:methyltransferase activity"/>
    <property type="evidence" value="ECO:0007669"/>
    <property type="project" value="UniProtKB-KW"/>
</dbReference>
<proteinExistence type="predicted"/>
<dbReference type="GO" id="GO:0032259">
    <property type="term" value="P:methylation"/>
    <property type="evidence" value="ECO:0007669"/>
    <property type="project" value="UniProtKB-KW"/>
</dbReference>
<accession>A0A6J4T687</accession>
<evidence type="ECO:0000313" key="2">
    <source>
        <dbReference type="EMBL" id="CAA9515073.1"/>
    </source>
</evidence>
<dbReference type="EC" id="2.1.2.11" evidence="2"/>
<feature type="compositionally biased region" description="Low complexity" evidence="1">
    <location>
        <begin position="8"/>
        <end position="36"/>
    </location>
</feature>
<evidence type="ECO:0000256" key="1">
    <source>
        <dbReference type="SAM" id="MobiDB-lite"/>
    </source>
</evidence>
<keyword evidence="2" id="KW-0808">Transferase</keyword>
<reference evidence="2" key="1">
    <citation type="submission" date="2020-02" db="EMBL/GenBank/DDBJ databases">
        <authorList>
            <person name="Meier V. D."/>
        </authorList>
    </citation>
    <scope>NUCLEOTIDE SEQUENCE</scope>
    <source>
        <strain evidence="2">AVDCRST_MAG31</strain>
    </source>
</reference>
<dbReference type="EMBL" id="CADCWA010000083">
    <property type="protein sequence ID" value="CAA9515073.1"/>
    <property type="molecule type" value="Genomic_DNA"/>
</dbReference>
<name>A0A6J4T687_9SPHN</name>
<feature type="non-terminal residue" evidence="2">
    <location>
        <position position="84"/>
    </location>
</feature>
<feature type="compositionally biased region" description="Basic and acidic residues" evidence="1">
    <location>
        <begin position="37"/>
        <end position="50"/>
    </location>
</feature>
<feature type="compositionally biased region" description="Low complexity" evidence="1">
    <location>
        <begin position="51"/>
        <end position="70"/>
    </location>
</feature>
<dbReference type="AlphaFoldDB" id="A0A6J4T687"/>
<feature type="region of interest" description="Disordered" evidence="1">
    <location>
        <begin position="1"/>
        <end position="84"/>
    </location>
</feature>
<organism evidence="2">
    <name type="scientific">uncultured Sphingomonas sp</name>
    <dbReference type="NCBI Taxonomy" id="158754"/>
    <lineage>
        <taxon>Bacteria</taxon>
        <taxon>Pseudomonadati</taxon>
        <taxon>Pseudomonadota</taxon>
        <taxon>Alphaproteobacteria</taxon>
        <taxon>Sphingomonadales</taxon>
        <taxon>Sphingomonadaceae</taxon>
        <taxon>Sphingomonas</taxon>
        <taxon>environmental samples</taxon>
    </lineage>
</organism>
<gene>
    <name evidence="2" type="ORF">AVDCRST_MAG31-1207</name>
</gene>
<feature type="non-terminal residue" evidence="2">
    <location>
        <position position="1"/>
    </location>
</feature>
<dbReference type="GO" id="GO:0003864">
    <property type="term" value="F:3-methyl-2-oxobutanoate hydroxymethyltransferase activity"/>
    <property type="evidence" value="ECO:0007669"/>
    <property type="project" value="UniProtKB-EC"/>
</dbReference>